<dbReference type="InterPro" id="IPR001962">
    <property type="entry name" value="Asn_synthase"/>
</dbReference>
<dbReference type="RefSeq" id="WP_008788502.1">
    <property type="nucleotide sequence ID" value="NZ_AKCB01000003.1"/>
</dbReference>
<dbReference type="Proteomes" id="UP000003157">
    <property type="component" value="Unassembled WGS sequence"/>
</dbReference>
<evidence type="ECO:0000313" key="6">
    <source>
        <dbReference type="EMBL" id="EFW05242.1"/>
    </source>
</evidence>
<dbReference type="SUPFAM" id="SSF52402">
    <property type="entry name" value="Adenine nucleotide alpha hydrolases-like"/>
    <property type="match status" value="1"/>
</dbReference>
<dbReference type="Gene3D" id="3.40.50.620">
    <property type="entry name" value="HUPs"/>
    <property type="match status" value="1"/>
</dbReference>
<evidence type="ECO:0000313" key="7">
    <source>
        <dbReference type="Proteomes" id="UP000003157"/>
    </source>
</evidence>
<dbReference type="GO" id="GO:0004066">
    <property type="term" value="F:asparagine synthase (glutamine-hydrolyzing) activity"/>
    <property type="evidence" value="ECO:0007669"/>
    <property type="project" value="UniProtKB-EC"/>
</dbReference>
<dbReference type="PANTHER" id="PTHR43284:SF1">
    <property type="entry name" value="ASPARAGINE SYNTHETASE"/>
    <property type="match status" value="1"/>
</dbReference>
<dbReference type="EC" id="6.3.5.4" evidence="2"/>
<dbReference type="AlphaFoldDB" id="E7G9E8"/>
<dbReference type="HOGENOM" id="CLU_463615_0_0_9"/>
<protein>
    <recommendedName>
        <fullName evidence="2">asparagine synthase (glutamine-hydrolyzing)</fullName>
        <ecNumber evidence="2">6.3.5.4</ecNumber>
    </recommendedName>
</protein>
<sequence>MDIFISDFKVPLTNEYKLQDVYHNFQIYISNQFRQDLHYDRYIQDNNIYLFFGKLYTTVENPAFYITNAYLKNKNIADIDGEYLYIIINNLKTIIIYTDKEGIIPIYYSYCDNKLSITTDQKLLFHNFNKDDIHIESINDFLRFGTLLGDYTFSKKVKLIEGGMKWQYTNGDIQQKRYHLFHFDSQNSIKDIKKLIYNVSQSYMKAIKKRITEKEVDDSCIFMSGGIDSRFLLALLNKTYTNKKIHTYSFGQPHSEEVDIARKCATLYHNPFDWLEVKPENFIENIDLYSQMTCGADMFPQSYIINIAKQIEKSNFLTGFALDAYLGGTFLNEDAVETSSKLSTFVTSHLKLIKMNALSDEILKKICKKGIYETIFSNNDRHLIEVAEEYDKYPTKDSIQPFAINNRAKRLVLLRELIPAKYINYSCVSLDKDFLKSIALIPAKLRNNHYFYQKLFINVAPEYANIVYNNTTLPISADLSLWNTGVQNESRREKMFQTIMQNNDTLKDKQYYPHFYSDFDGYSRYDSQWKELIADCLLNKDSFINQYWFKETELNEMYNQHIQGNKNYRKELIYLTSLEIFLRNFLKQ</sequence>
<name>E7G9E8_9FIRM</name>
<evidence type="ECO:0000256" key="1">
    <source>
        <dbReference type="ARBA" id="ARBA00005187"/>
    </source>
</evidence>
<reference evidence="6 7" key="1">
    <citation type="submission" date="2010-12" db="EMBL/GenBank/DDBJ databases">
        <title>The Genome Sequence of Coprobacillus sp. strain 29_1.</title>
        <authorList>
            <consortium name="The Broad Institute Genome Sequencing Platform"/>
            <person name="Earl A."/>
            <person name="Ward D."/>
            <person name="Feldgarden M."/>
            <person name="Gevers D."/>
            <person name="Daigneault M."/>
            <person name="Sibley C.D."/>
            <person name="White A."/>
            <person name="Strauss J."/>
            <person name="Allen-Vercoe E."/>
            <person name="Young S.K."/>
            <person name="Zeng Q."/>
            <person name="Gargeya S."/>
            <person name="Fitzgerald M."/>
            <person name="Haas B."/>
            <person name="Abouelleil A."/>
            <person name="Alvarado L."/>
            <person name="Arachchi H.M."/>
            <person name="Berlin A."/>
            <person name="Brown A."/>
            <person name="Chapman S.B."/>
            <person name="Chen Z."/>
            <person name="Dunbar C."/>
            <person name="Freedman E."/>
            <person name="Gearin G."/>
            <person name="Gellesch M."/>
            <person name="Goldberg J."/>
            <person name="Griggs A."/>
            <person name="Gujja S."/>
            <person name="Heilman E."/>
            <person name="Heiman D."/>
            <person name="Howarth C."/>
            <person name="Larson L."/>
            <person name="Lui A."/>
            <person name="MacDonald P.J.P."/>
            <person name="Mehta T."/>
            <person name="Montmayeur A."/>
            <person name="Murphy C."/>
            <person name="Neiman D."/>
            <person name="Pearson M."/>
            <person name="Priest M."/>
            <person name="Roberts A."/>
            <person name="Saif S."/>
            <person name="Shea T."/>
            <person name="Shenoy N."/>
            <person name="Sisk P."/>
            <person name="Stolte C."/>
            <person name="Sykes S."/>
            <person name="White J."/>
            <person name="Yandava C."/>
            <person name="Nusbaum C."/>
            <person name="Birren B."/>
        </authorList>
    </citation>
    <scope>NUCLEOTIDE SEQUENCE [LARGE SCALE GENOMIC DNA]</scope>
    <source>
        <strain evidence="6 7">29_1</strain>
    </source>
</reference>
<dbReference type="PANTHER" id="PTHR43284">
    <property type="entry name" value="ASPARAGINE SYNTHETASE (GLUTAMINE-HYDROLYZING)"/>
    <property type="match status" value="1"/>
</dbReference>
<accession>E7G9E8</accession>
<comment type="catalytic activity">
    <reaction evidence="4">
        <text>L-aspartate + L-glutamine + ATP + H2O = L-asparagine + L-glutamate + AMP + diphosphate + H(+)</text>
        <dbReference type="Rhea" id="RHEA:12228"/>
        <dbReference type="ChEBI" id="CHEBI:15377"/>
        <dbReference type="ChEBI" id="CHEBI:15378"/>
        <dbReference type="ChEBI" id="CHEBI:29985"/>
        <dbReference type="ChEBI" id="CHEBI:29991"/>
        <dbReference type="ChEBI" id="CHEBI:30616"/>
        <dbReference type="ChEBI" id="CHEBI:33019"/>
        <dbReference type="ChEBI" id="CHEBI:58048"/>
        <dbReference type="ChEBI" id="CHEBI:58359"/>
        <dbReference type="ChEBI" id="CHEBI:456215"/>
        <dbReference type="EC" id="6.3.5.4"/>
    </reaction>
</comment>
<dbReference type="EMBL" id="ADKX01000026">
    <property type="protein sequence ID" value="EFW05242.1"/>
    <property type="molecule type" value="Genomic_DNA"/>
</dbReference>
<dbReference type="OrthoDB" id="9789567at2"/>
<dbReference type="InterPro" id="IPR029055">
    <property type="entry name" value="Ntn_hydrolases_N"/>
</dbReference>
<dbReference type="GO" id="GO:0006529">
    <property type="term" value="P:asparagine biosynthetic process"/>
    <property type="evidence" value="ECO:0007669"/>
    <property type="project" value="UniProtKB-KW"/>
</dbReference>
<keyword evidence="3" id="KW-0028">Amino-acid biosynthesis</keyword>
<dbReference type="STRING" id="100884.GCA_000269565_03235"/>
<evidence type="ECO:0000256" key="2">
    <source>
        <dbReference type="ARBA" id="ARBA00012737"/>
    </source>
</evidence>
<dbReference type="Gene3D" id="3.60.20.10">
    <property type="entry name" value="Glutamine Phosphoribosylpyrophosphate, subunit 1, domain 1"/>
    <property type="match status" value="1"/>
</dbReference>
<evidence type="ECO:0000259" key="5">
    <source>
        <dbReference type="Pfam" id="PF00733"/>
    </source>
</evidence>
<dbReference type="eggNOG" id="COG0367">
    <property type="taxonomic scope" value="Bacteria"/>
</dbReference>
<feature type="domain" description="Asparagine synthetase" evidence="5">
    <location>
        <begin position="220"/>
        <end position="308"/>
    </location>
</feature>
<organism evidence="6 7">
    <name type="scientific">Coprobacillus cateniformis</name>
    <dbReference type="NCBI Taxonomy" id="100884"/>
    <lineage>
        <taxon>Bacteria</taxon>
        <taxon>Bacillati</taxon>
        <taxon>Bacillota</taxon>
        <taxon>Erysipelotrichia</taxon>
        <taxon>Erysipelotrichales</taxon>
        <taxon>Coprobacillaceae</taxon>
        <taxon>Coprobacillus</taxon>
    </lineage>
</organism>
<dbReference type="InterPro" id="IPR051786">
    <property type="entry name" value="ASN_synthetase/amidase"/>
</dbReference>
<evidence type="ECO:0000256" key="4">
    <source>
        <dbReference type="ARBA" id="ARBA00048741"/>
    </source>
</evidence>
<comment type="pathway">
    <text evidence="1">Amino-acid biosynthesis; L-asparagine biosynthesis; L-asparagine from L-aspartate (L-Gln route): step 1/1.</text>
</comment>
<comment type="caution">
    <text evidence="6">The sequence shown here is derived from an EMBL/GenBank/DDBJ whole genome shotgun (WGS) entry which is preliminary data.</text>
</comment>
<gene>
    <name evidence="6" type="ORF">HMPREF9488_01386</name>
</gene>
<keyword evidence="7" id="KW-1185">Reference proteome</keyword>
<keyword evidence="3" id="KW-0061">Asparagine biosynthesis</keyword>
<dbReference type="SUPFAM" id="SSF56235">
    <property type="entry name" value="N-terminal nucleophile aminohydrolases (Ntn hydrolases)"/>
    <property type="match status" value="1"/>
</dbReference>
<dbReference type="InterPro" id="IPR014729">
    <property type="entry name" value="Rossmann-like_a/b/a_fold"/>
</dbReference>
<dbReference type="GeneID" id="78231020"/>
<evidence type="ECO:0000256" key="3">
    <source>
        <dbReference type="ARBA" id="ARBA00022888"/>
    </source>
</evidence>
<proteinExistence type="predicted"/>
<dbReference type="Pfam" id="PF00733">
    <property type="entry name" value="Asn_synthase"/>
    <property type="match status" value="1"/>
</dbReference>